<comment type="caution">
    <text evidence="1">The sequence shown here is derived from an EMBL/GenBank/DDBJ whole genome shotgun (WGS) entry which is preliminary data.</text>
</comment>
<keyword evidence="2" id="KW-1185">Reference proteome</keyword>
<dbReference type="EMBL" id="CM042009">
    <property type="protein sequence ID" value="KAI3787906.1"/>
    <property type="molecule type" value="Genomic_DNA"/>
</dbReference>
<gene>
    <name evidence="1" type="ORF">L2E82_00410</name>
</gene>
<dbReference type="Proteomes" id="UP001055811">
    <property type="component" value="Linkage Group LG01"/>
</dbReference>
<reference evidence="1 2" key="2">
    <citation type="journal article" date="2022" name="Mol. Ecol. Resour.">
        <title>The genomes of chicory, endive, great burdock and yacon provide insights into Asteraceae paleo-polyploidization history and plant inulin production.</title>
        <authorList>
            <person name="Fan W."/>
            <person name="Wang S."/>
            <person name="Wang H."/>
            <person name="Wang A."/>
            <person name="Jiang F."/>
            <person name="Liu H."/>
            <person name="Zhao H."/>
            <person name="Xu D."/>
            <person name="Zhang Y."/>
        </authorList>
    </citation>
    <scope>NUCLEOTIDE SEQUENCE [LARGE SCALE GENOMIC DNA]</scope>
    <source>
        <strain evidence="2">cv. Punajuju</strain>
        <tissue evidence="1">Leaves</tissue>
    </source>
</reference>
<accession>A0ACB9GXW4</accession>
<evidence type="ECO:0000313" key="1">
    <source>
        <dbReference type="EMBL" id="KAI3787906.1"/>
    </source>
</evidence>
<protein>
    <submittedName>
        <fullName evidence="1">Uncharacterized protein</fullName>
    </submittedName>
</protein>
<organism evidence="1 2">
    <name type="scientific">Cichorium intybus</name>
    <name type="common">Chicory</name>
    <dbReference type="NCBI Taxonomy" id="13427"/>
    <lineage>
        <taxon>Eukaryota</taxon>
        <taxon>Viridiplantae</taxon>
        <taxon>Streptophyta</taxon>
        <taxon>Embryophyta</taxon>
        <taxon>Tracheophyta</taxon>
        <taxon>Spermatophyta</taxon>
        <taxon>Magnoliopsida</taxon>
        <taxon>eudicotyledons</taxon>
        <taxon>Gunneridae</taxon>
        <taxon>Pentapetalae</taxon>
        <taxon>asterids</taxon>
        <taxon>campanulids</taxon>
        <taxon>Asterales</taxon>
        <taxon>Asteraceae</taxon>
        <taxon>Cichorioideae</taxon>
        <taxon>Cichorieae</taxon>
        <taxon>Cichoriinae</taxon>
        <taxon>Cichorium</taxon>
    </lineage>
</organism>
<name>A0ACB9GXW4_CICIN</name>
<evidence type="ECO:0000313" key="2">
    <source>
        <dbReference type="Proteomes" id="UP001055811"/>
    </source>
</evidence>
<sequence length="76" mass="8736">MILKINEEALRFPVARLNDAKLKDDLVDEIVRSIDGANDAYDLMEMLLDGMMRFVDEWRRLRTLPVPENVFKGGGV</sequence>
<reference evidence="2" key="1">
    <citation type="journal article" date="2022" name="Mol. Ecol. Resour.">
        <title>The genomes of chicory, endive, great burdock and yacon provide insights into Asteraceae palaeo-polyploidization history and plant inulin production.</title>
        <authorList>
            <person name="Fan W."/>
            <person name="Wang S."/>
            <person name="Wang H."/>
            <person name="Wang A."/>
            <person name="Jiang F."/>
            <person name="Liu H."/>
            <person name="Zhao H."/>
            <person name="Xu D."/>
            <person name="Zhang Y."/>
        </authorList>
    </citation>
    <scope>NUCLEOTIDE SEQUENCE [LARGE SCALE GENOMIC DNA]</scope>
    <source>
        <strain evidence="2">cv. Punajuju</strain>
    </source>
</reference>
<proteinExistence type="predicted"/>